<dbReference type="OrthoDB" id="9763616at2"/>
<evidence type="ECO:0000313" key="2">
    <source>
        <dbReference type="EMBL" id="AFC23630.1"/>
    </source>
</evidence>
<dbReference type="RefSeq" id="WP_015691281.1">
    <property type="nucleotide sequence ID" value="NC_016940.1"/>
</dbReference>
<dbReference type="HOGENOM" id="CLU_041740_3_0_10"/>
<dbReference type="SUPFAM" id="SSF56300">
    <property type="entry name" value="Metallo-dependent phosphatases"/>
    <property type="match status" value="1"/>
</dbReference>
<keyword evidence="3" id="KW-1185">Reference proteome</keyword>
<sequence>MRTSFSPAFFCLFSLLFFSLSLFGQEQLLDYKVISGPMPGHYTDSTASFWILVQKKPVLQKKNRLAHVLKELEQEFSSISYQDEPLWKNKRIVRVLAQKKPAITPQKDSFSFLTGSCAFQYPLVLNMFGKRRRYNKIFNKMAQTDADFMVWTGDNVYYVLGQWNSYKGMVKKNLRSRERKPINKFLQSCPQYATWDDHDYGPNNSDANFPLKDTALNVFKKMWANPYYGEEDNPGVYSHFSQENCDFFLLDSRYYCIGDGPEEKRTLFGKKQMDWLKRQLKKAKGDFKFIFSGTQLWPKLDKGDHWDEFPAERQDFLDFLQKEDIKGVVVISGDRHYSELNCLKREADYPLYEYTCSPLTSFTDPYYSKENDCREEGTFVRKQNYGLLTILGQGLQRICRIQTFNRKGKLLWQREIALKDLQ</sequence>
<reference evidence="2 3" key="1">
    <citation type="journal article" date="2012" name="Stand. Genomic Sci.">
        <title>Complete genome sequencing and analysis of Saprospira grandis str. Lewin, a predatory marine bacterium.</title>
        <authorList>
            <person name="Saw J.H."/>
            <person name="Yuryev A."/>
            <person name="Kanbe M."/>
            <person name="Hou S."/>
            <person name="Young A.G."/>
            <person name="Aizawa S."/>
            <person name="Alam M."/>
        </authorList>
    </citation>
    <scope>NUCLEOTIDE SEQUENCE [LARGE SCALE GENOMIC DNA]</scope>
    <source>
        <strain evidence="2 3">Lewin</strain>
    </source>
</reference>
<accession>H6L2H2</accession>
<dbReference type="AlphaFoldDB" id="H6L2H2"/>
<dbReference type="KEGG" id="sgn:SGRA_0894"/>
<dbReference type="eggNOG" id="COG3540">
    <property type="taxonomic scope" value="Bacteria"/>
</dbReference>
<dbReference type="InterPro" id="IPR018946">
    <property type="entry name" value="PhoD-like_MPP"/>
</dbReference>
<dbReference type="Pfam" id="PF09423">
    <property type="entry name" value="PhoD"/>
    <property type="match status" value="1"/>
</dbReference>
<dbReference type="PANTHER" id="PTHR33987">
    <property type="entry name" value="CALCINEURIN-LIKE METALLO-PHOSPHOESTERASE SUPERFAMILY PROTEIN"/>
    <property type="match status" value="1"/>
</dbReference>
<gene>
    <name evidence="2" type="primary">phoD</name>
    <name evidence="2" type="ordered locus">SGRA_0894</name>
</gene>
<dbReference type="CDD" id="cd07389">
    <property type="entry name" value="MPP_PhoD"/>
    <property type="match status" value="1"/>
</dbReference>
<dbReference type="EC" id="3.1.3.1" evidence="2"/>
<dbReference type="InterPro" id="IPR038607">
    <property type="entry name" value="PhoD-like_sf"/>
</dbReference>
<dbReference type="EMBL" id="CP002831">
    <property type="protein sequence ID" value="AFC23630.1"/>
    <property type="molecule type" value="Genomic_DNA"/>
</dbReference>
<feature type="domain" description="PhoD-like phosphatase metallophosphatase" evidence="1">
    <location>
        <begin position="133"/>
        <end position="379"/>
    </location>
</feature>
<dbReference type="Proteomes" id="UP000007519">
    <property type="component" value="Chromosome"/>
</dbReference>
<organism evidence="2 3">
    <name type="scientific">Saprospira grandis (strain Lewin)</name>
    <dbReference type="NCBI Taxonomy" id="984262"/>
    <lineage>
        <taxon>Bacteria</taxon>
        <taxon>Pseudomonadati</taxon>
        <taxon>Bacteroidota</taxon>
        <taxon>Saprospiria</taxon>
        <taxon>Saprospirales</taxon>
        <taxon>Saprospiraceae</taxon>
        <taxon>Saprospira</taxon>
    </lineage>
</organism>
<dbReference type="InterPro" id="IPR029052">
    <property type="entry name" value="Metallo-depent_PP-like"/>
</dbReference>
<proteinExistence type="predicted"/>
<dbReference type="PANTHER" id="PTHR33987:SF1">
    <property type="entry name" value="CALCINEURIN-LIKE METALLO-PHOSPHOESTERASE SUPERFAMILY PROTEIN"/>
    <property type="match status" value="1"/>
</dbReference>
<keyword evidence="2" id="KW-0378">Hydrolase</keyword>
<dbReference type="Gene3D" id="3.60.21.70">
    <property type="entry name" value="PhoD-like phosphatase"/>
    <property type="match status" value="1"/>
</dbReference>
<evidence type="ECO:0000259" key="1">
    <source>
        <dbReference type="Pfam" id="PF09423"/>
    </source>
</evidence>
<evidence type="ECO:0000313" key="3">
    <source>
        <dbReference type="Proteomes" id="UP000007519"/>
    </source>
</evidence>
<dbReference type="GO" id="GO:0004035">
    <property type="term" value="F:alkaline phosphatase activity"/>
    <property type="evidence" value="ECO:0007669"/>
    <property type="project" value="UniProtKB-EC"/>
</dbReference>
<dbReference type="STRING" id="984262.SGRA_0894"/>
<protein>
    <submittedName>
        <fullName evidence="2">Phosphodiesterase I</fullName>
        <ecNumber evidence="2">3.1.3.1</ecNumber>
    </submittedName>
</protein>
<name>H6L2H2_SAPGL</name>